<dbReference type="GO" id="GO:0050853">
    <property type="term" value="P:B cell receptor signaling pathway"/>
    <property type="evidence" value="ECO:0007669"/>
    <property type="project" value="TreeGrafter"/>
</dbReference>
<dbReference type="GO" id="GO:0019815">
    <property type="term" value="C:B cell receptor complex"/>
    <property type="evidence" value="ECO:0007669"/>
    <property type="project" value="TreeGrafter"/>
</dbReference>
<keyword evidence="1" id="KW-0393">Immunoglobulin domain</keyword>
<sequence length="221" mass="22855">PGTRCAPATTAASPAPWSRPARPAASCSTRRVAPPSPSSTSRTTTAASTTAGWRPTRPPGSPAALSCGCAVSVWGRGDGTGRVGGAGADPHPLIPTADPTAVPFLNIKESTKNRIITAEGILLLLCAVGPGLFLLFRKRWANERLLQMKKNAFEEENLYEVSRGPCACWGGTGGRLAPASLTPPTPSPSPGAEPGRVLHVRGHLAGAAAHLPGRGQPQRRR</sequence>
<dbReference type="Proteomes" id="UP000694541">
    <property type="component" value="Unplaced"/>
</dbReference>
<reference evidence="4" key="2">
    <citation type="submission" date="2025-09" db="UniProtKB">
        <authorList>
            <consortium name="Ensembl"/>
        </authorList>
    </citation>
    <scope>IDENTIFICATION</scope>
</reference>
<organism evidence="4 5">
    <name type="scientific">Accipiter nisus</name>
    <name type="common">Eurasian sparrowhawk</name>
    <dbReference type="NCBI Taxonomy" id="211598"/>
    <lineage>
        <taxon>Eukaryota</taxon>
        <taxon>Metazoa</taxon>
        <taxon>Chordata</taxon>
        <taxon>Craniata</taxon>
        <taxon>Vertebrata</taxon>
        <taxon>Euteleostomi</taxon>
        <taxon>Archelosauria</taxon>
        <taxon>Archosauria</taxon>
        <taxon>Dinosauria</taxon>
        <taxon>Saurischia</taxon>
        <taxon>Theropoda</taxon>
        <taxon>Coelurosauria</taxon>
        <taxon>Aves</taxon>
        <taxon>Neognathae</taxon>
        <taxon>Neoaves</taxon>
        <taxon>Telluraves</taxon>
        <taxon>Accipitrimorphae</taxon>
        <taxon>Accipitriformes</taxon>
        <taxon>Accipitridae</taxon>
        <taxon>Accipitrinae</taxon>
        <taxon>Accipiter</taxon>
    </lineage>
</organism>
<dbReference type="PANTHER" id="PTHR14334:SF1">
    <property type="entry name" value="B-CELL ANTIGEN RECEPTOR COMPLEX-ASSOCIATED PROTEIN ALPHA CHAIN"/>
    <property type="match status" value="1"/>
</dbReference>
<dbReference type="PANTHER" id="PTHR14334">
    <property type="entry name" value="B-CELL ANTIGEN RECEPTOR COMPLEX-ASSOCIATED PROTEIN"/>
    <property type="match status" value="1"/>
</dbReference>
<feature type="compositionally biased region" description="Low complexity" evidence="2">
    <location>
        <begin position="1"/>
        <end position="51"/>
    </location>
</feature>
<dbReference type="GO" id="GO:0009897">
    <property type="term" value="C:external side of plasma membrane"/>
    <property type="evidence" value="ECO:0007669"/>
    <property type="project" value="TreeGrafter"/>
</dbReference>
<keyword evidence="3" id="KW-0812">Transmembrane</keyword>
<reference evidence="4" key="1">
    <citation type="submission" date="2025-08" db="UniProtKB">
        <authorList>
            <consortium name="Ensembl"/>
        </authorList>
    </citation>
    <scope>IDENTIFICATION</scope>
</reference>
<accession>A0A8B9MXB2</accession>
<dbReference type="Ensembl" id="ENSANIT00000014670.1">
    <property type="protein sequence ID" value="ENSANIP00000014182.1"/>
    <property type="gene ID" value="ENSANIG00000009634.1"/>
</dbReference>
<name>A0A8B9MXB2_9AVES</name>
<dbReference type="GO" id="GO:0030183">
    <property type="term" value="P:B cell differentiation"/>
    <property type="evidence" value="ECO:0007669"/>
    <property type="project" value="TreeGrafter"/>
</dbReference>
<keyword evidence="3" id="KW-0472">Membrane</keyword>
<proteinExistence type="predicted"/>
<evidence type="ECO:0000313" key="4">
    <source>
        <dbReference type="Ensembl" id="ENSANIP00000014182.1"/>
    </source>
</evidence>
<dbReference type="AlphaFoldDB" id="A0A8B9MXB2"/>
<keyword evidence="5" id="KW-1185">Reference proteome</keyword>
<evidence type="ECO:0000256" key="3">
    <source>
        <dbReference type="SAM" id="Phobius"/>
    </source>
</evidence>
<feature type="region of interest" description="Disordered" evidence="2">
    <location>
        <begin position="1"/>
        <end position="60"/>
    </location>
</feature>
<protein>
    <submittedName>
        <fullName evidence="4">Uncharacterized protein</fullName>
    </submittedName>
</protein>
<evidence type="ECO:0000256" key="1">
    <source>
        <dbReference type="ARBA" id="ARBA00023319"/>
    </source>
</evidence>
<evidence type="ECO:0000313" key="5">
    <source>
        <dbReference type="Proteomes" id="UP000694541"/>
    </source>
</evidence>
<keyword evidence="3" id="KW-1133">Transmembrane helix</keyword>
<feature type="transmembrane region" description="Helical" evidence="3">
    <location>
        <begin position="115"/>
        <end position="136"/>
    </location>
</feature>
<evidence type="ECO:0000256" key="2">
    <source>
        <dbReference type="SAM" id="MobiDB-lite"/>
    </source>
</evidence>